<reference evidence="3 4" key="1">
    <citation type="journal article" date="2018" name="Nat. Ecol. Evol.">
        <title>Pezizomycetes genomes reveal the molecular basis of ectomycorrhizal truffle lifestyle.</title>
        <authorList>
            <person name="Murat C."/>
            <person name="Payen T."/>
            <person name="Noel B."/>
            <person name="Kuo A."/>
            <person name="Morin E."/>
            <person name="Chen J."/>
            <person name="Kohler A."/>
            <person name="Krizsan K."/>
            <person name="Balestrini R."/>
            <person name="Da Silva C."/>
            <person name="Montanini B."/>
            <person name="Hainaut M."/>
            <person name="Levati E."/>
            <person name="Barry K.W."/>
            <person name="Belfiori B."/>
            <person name="Cichocki N."/>
            <person name="Clum A."/>
            <person name="Dockter R.B."/>
            <person name="Fauchery L."/>
            <person name="Guy J."/>
            <person name="Iotti M."/>
            <person name="Le Tacon F."/>
            <person name="Lindquist E.A."/>
            <person name="Lipzen A."/>
            <person name="Malagnac F."/>
            <person name="Mello A."/>
            <person name="Molinier V."/>
            <person name="Miyauchi S."/>
            <person name="Poulain J."/>
            <person name="Riccioni C."/>
            <person name="Rubini A."/>
            <person name="Sitrit Y."/>
            <person name="Splivallo R."/>
            <person name="Traeger S."/>
            <person name="Wang M."/>
            <person name="Zifcakova L."/>
            <person name="Wipf D."/>
            <person name="Zambonelli A."/>
            <person name="Paolocci F."/>
            <person name="Nowrousian M."/>
            <person name="Ottonello S."/>
            <person name="Baldrian P."/>
            <person name="Spatafora J.W."/>
            <person name="Henrissat B."/>
            <person name="Nagy L.G."/>
            <person name="Aury J.M."/>
            <person name="Wincker P."/>
            <person name="Grigoriev I.V."/>
            <person name="Bonfante P."/>
            <person name="Martin F.M."/>
        </authorList>
    </citation>
    <scope>NUCLEOTIDE SEQUENCE [LARGE SCALE GENOMIC DNA]</scope>
    <source>
        <strain evidence="3 4">RN42</strain>
    </source>
</reference>
<proteinExistence type="predicted"/>
<keyword evidence="2" id="KW-1133">Transmembrane helix</keyword>
<evidence type="ECO:0008006" key="5">
    <source>
        <dbReference type="Google" id="ProtNLM"/>
    </source>
</evidence>
<feature type="transmembrane region" description="Helical" evidence="2">
    <location>
        <begin position="73"/>
        <end position="95"/>
    </location>
</feature>
<sequence>MARDTYDDRYDDRRDDRGNRDDNPQDGRKQSPNGQAWQAFRVIQIITLIVCWGILAYFVDTYNKADLKVPDGIIAIFVVAILATTWTISSLIHYARTQWMPVWIPIVDILFMIGLIVGVAILGDVASADCIAWSSEWRQTSWYTETRWSSTNPDPNAVKIIPRQTTSTTTSGFTQNSGREDPAMIPENTDTSDYSQPCNLLKTSWGLAIANIIFFLITACLGFAIWNDCRKRQKRRTVIKEEIIERGGPPAAGGAYGYDESYDERHVRQEKVFERPSPPPSVYLAGGGPDASVYNDPSASEVGYARTERRGSRSAYDSEYERTRRERRHSRQGSRSRRSSSRVHTDVSRRSTSRRRSSSRRRDGPRDSVSYVRGV</sequence>
<protein>
    <recommendedName>
        <fullName evidence="5">MARVEL domain-containing protein</fullName>
    </recommendedName>
</protein>
<evidence type="ECO:0000313" key="4">
    <source>
        <dbReference type="Proteomes" id="UP000275078"/>
    </source>
</evidence>
<dbReference type="STRING" id="1160509.A0A3N4I1Q8"/>
<feature type="region of interest" description="Disordered" evidence="1">
    <location>
        <begin position="1"/>
        <end position="33"/>
    </location>
</feature>
<keyword evidence="4" id="KW-1185">Reference proteome</keyword>
<feature type="transmembrane region" description="Helical" evidence="2">
    <location>
        <begin position="205"/>
        <end position="226"/>
    </location>
</feature>
<feature type="compositionally biased region" description="Basic residues" evidence="1">
    <location>
        <begin position="325"/>
        <end position="341"/>
    </location>
</feature>
<feature type="region of interest" description="Disordered" evidence="1">
    <location>
        <begin position="270"/>
        <end position="375"/>
    </location>
</feature>
<feature type="transmembrane region" description="Helical" evidence="2">
    <location>
        <begin position="102"/>
        <end position="123"/>
    </location>
</feature>
<feature type="compositionally biased region" description="Basic and acidic residues" evidence="1">
    <location>
        <begin position="1"/>
        <end position="29"/>
    </location>
</feature>
<gene>
    <name evidence="3" type="ORF">BJ508DRAFT_415964</name>
</gene>
<evidence type="ECO:0000256" key="1">
    <source>
        <dbReference type="SAM" id="MobiDB-lite"/>
    </source>
</evidence>
<keyword evidence="2" id="KW-0472">Membrane</keyword>
<evidence type="ECO:0000313" key="3">
    <source>
        <dbReference type="EMBL" id="RPA79326.1"/>
    </source>
</evidence>
<dbReference type="OrthoDB" id="4918558at2759"/>
<evidence type="ECO:0000256" key="2">
    <source>
        <dbReference type="SAM" id="Phobius"/>
    </source>
</evidence>
<organism evidence="3 4">
    <name type="scientific">Ascobolus immersus RN42</name>
    <dbReference type="NCBI Taxonomy" id="1160509"/>
    <lineage>
        <taxon>Eukaryota</taxon>
        <taxon>Fungi</taxon>
        <taxon>Dikarya</taxon>
        <taxon>Ascomycota</taxon>
        <taxon>Pezizomycotina</taxon>
        <taxon>Pezizomycetes</taxon>
        <taxon>Pezizales</taxon>
        <taxon>Ascobolaceae</taxon>
        <taxon>Ascobolus</taxon>
    </lineage>
</organism>
<feature type="transmembrane region" description="Helical" evidence="2">
    <location>
        <begin position="39"/>
        <end position="58"/>
    </location>
</feature>
<feature type="region of interest" description="Disordered" evidence="1">
    <location>
        <begin position="167"/>
        <end position="189"/>
    </location>
</feature>
<accession>A0A3N4I1Q8</accession>
<dbReference type="EMBL" id="ML119700">
    <property type="protein sequence ID" value="RPA79326.1"/>
    <property type="molecule type" value="Genomic_DNA"/>
</dbReference>
<dbReference type="Proteomes" id="UP000275078">
    <property type="component" value="Unassembled WGS sequence"/>
</dbReference>
<dbReference type="AlphaFoldDB" id="A0A3N4I1Q8"/>
<keyword evidence="2" id="KW-0812">Transmembrane</keyword>
<name>A0A3N4I1Q8_ASCIM</name>